<dbReference type="Proteomes" id="UP000001307">
    <property type="component" value="Unassembled WGS sequence"/>
</dbReference>
<evidence type="ECO:0000313" key="1">
    <source>
        <dbReference type="EMBL" id="CBY13488.1"/>
    </source>
</evidence>
<sequence length="519" mass="60530">MFRNRVTQIIRAASTKPEKIFSSQLSKLSKGEKLTQELQVLSFDGRRDLFRRNRKKRVQTKDINNQFDILQSLERRGIIKNHWPLYEAKKINSWVNNHSRKIVAVFDTSKPFTIRDAVSVNALLLAGELGHKPVILLDDRNSLGRNMHRNSVESILRPIARIYKNFLLSSWFPKSKFYAFPEITFRLASKSRRDLKQIKKLTNELVSDDLAEVAAIISSLNLSDGAYVFFIDDRNRQFCQEAFEIAEIMNEFSPKKPLRSNICFDLDSSLFNYYSDDDYFLNDEVQPFGLKDFIWKKLYKEENKENMKVLRKLTIANEDQIKRHIMNVQGLTILRGETRRELGIKLTKNKLLHQISDEIVRSLLGSEEVEHARLTHLALEGDFSALSVLDEDQISLITAKVETYDWKKEADYSFREFLIEAGLMSPSEVAAEEKLWQSVRSARPKINGIPISEGDQIFIWDWMIMPNNLSIINFKGETFAIKWFDEEKVESMREDHAKLLKDNLDFEKKITFSDNNKLL</sequence>
<evidence type="ECO:0000313" key="2">
    <source>
        <dbReference type="Proteomes" id="UP000001307"/>
    </source>
</evidence>
<name>E4XUU1_OIKDI</name>
<keyword evidence="2" id="KW-1185">Reference proteome</keyword>
<protein>
    <submittedName>
        <fullName evidence="1">Uncharacterized protein</fullName>
    </submittedName>
</protein>
<organism evidence="1">
    <name type="scientific">Oikopleura dioica</name>
    <name type="common">Tunicate</name>
    <dbReference type="NCBI Taxonomy" id="34765"/>
    <lineage>
        <taxon>Eukaryota</taxon>
        <taxon>Metazoa</taxon>
        <taxon>Chordata</taxon>
        <taxon>Tunicata</taxon>
        <taxon>Appendicularia</taxon>
        <taxon>Copelata</taxon>
        <taxon>Oikopleuridae</taxon>
        <taxon>Oikopleura</taxon>
    </lineage>
</organism>
<dbReference type="OrthoDB" id="10418180at2759"/>
<reference evidence="1" key="1">
    <citation type="journal article" date="2010" name="Science">
        <title>Plasticity of animal genome architecture unmasked by rapid evolution of a pelagic tunicate.</title>
        <authorList>
            <person name="Denoeud F."/>
            <person name="Henriet S."/>
            <person name="Mungpakdee S."/>
            <person name="Aury J.M."/>
            <person name="Da Silva C."/>
            <person name="Brinkmann H."/>
            <person name="Mikhaleva J."/>
            <person name="Olsen L.C."/>
            <person name="Jubin C."/>
            <person name="Canestro C."/>
            <person name="Bouquet J.M."/>
            <person name="Danks G."/>
            <person name="Poulain J."/>
            <person name="Campsteijn C."/>
            <person name="Adamski M."/>
            <person name="Cross I."/>
            <person name="Yadetie F."/>
            <person name="Muffato M."/>
            <person name="Louis A."/>
            <person name="Butcher S."/>
            <person name="Tsagkogeorga G."/>
            <person name="Konrad A."/>
            <person name="Singh S."/>
            <person name="Jensen M.F."/>
            <person name="Cong E.H."/>
            <person name="Eikeseth-Otteraa H."/>
            <person name="Noel B."/>
            <person name="Anthouard V."/>
            <person name="Porcel B.M."/>
            <person name="Kachouri-Lafond R."/>
            <person name="Nishino A."/>
            <person name="Ugolini M."/>
            <person name="Chourrout P."/>
            <person name="Nishida H."/>
            <person name="Aasland R."/>
            <person name="Huzurbazar S."/>
            <person name="Westhof E."/>
            <person name="Delsuc F."/>
            <person name="Lehrach H."/>
            <person name="Reinhardt R."/>
            <person name="Weissenbach J."/>
            <person name="Roy S.W."/>
            <person name="Artiguenave F."/>
            <person name="Postlethwait J.H."/>
            <person name="Manak J.R."/>
            <person name="Thompson E.M."/>
            <person name="Jaillon O."/>
            <person name="Du Pasquier L."/>
            <person name="Boudinot P."/>
            <person name="Liberles D.A."/>
            <person name="Volff J.N."/>
            <person name="Philippe H."/>
            <person name="Lenhard B."/>
            <person name="Roest Crollius H."/>
            <person name="Wincker P."/>
            <person name="Chourrout D."/>
        </authorList>
    </citation>
    <scope>NUCLEOTIDE SEQUENCE [LARGE SCALE GENOMIC DNA]</scope>
</reference>
<gene>
    <name evidence="1" type="ORF">GSOID_T00004804001</name>
</gene>
<accession>E4XUU1</accession>
<proteinExistence type="predicted"/>
<dbReference type="EMBL" id="FN653191">
    <property type="protein sequence ID" value="CBY13488.1"/>
    <property type="molecule type" value="Genomic_DNA"/>
</dbReference>
<dbReference type="AlphaFoldDB" id="E4XUU1"/>
<dbReference type="InParanoid" id="E4XUU1"/>